<dbReference type="EMBL" id="KE525344">
    <property type="protein sequence ID" value="KFB49264.1"/>
    <property type="molecule type" value="Genomic_DNA"/>
</dbReference>
<name>A0A084WGC0_ANOSI</name>
<feature type="region of interest" description="Disordered" evidence="1">
    <location>
        <begin position="1"/>
        <end position="24"/>
    </location>
</feature>
<reference evidence="2 4" key="1">
    <citation type="journal article" date="2014" name="BMC Genomics">
        <title>Genome sequence of Anopheles sinensis provides insight into genetics basis of mosquito competence for malaria parasites.</title>
        <authorList>
            <person name="Zhou D."/>
            <person name="Zhang D."/>
            <person name="Ding G."/>
            <person name="Shi L."/>
            <person name="Hou Q."/>
            <person name="Ye Y."/>
            <person name="Xu Y."/>
            <person name="Zhou H."/>
            <person name="Xiong C."/>
            <person name="Li S."/>
            <person name="Yu J."/>
            <person name="Hong S."/>
            <person name="Yu X."/>
            <person name="Zou P."/>
            <person name="Chen C."/>
            <person name="Chang X."/>
            <person name="Wang W."/>
            <person name="Lv Y."/>
            <person name="Sun Y."/>
            <person name="Ma L."/>
            <person name="Shen B."/>
            <person name="Zhu C."/>
        </authorList>
    </citation>
    <scope>NUCLEOTIDE SEQUENCE [LARGE SCALE GENOMIC DNA]</scope>
</reference>
<evidence type="ECO:0000313" key="3">
    <source>
        <dbReference type="EnsemblMetazoa" id="ASIC017375-PA"/>
    </source>
</evidence>
<evidence type="ECO:0000256" key="1">
    <source>
        <dbReference type="SAM" id="MobiDB-lite"/>
    </source>
</evidence>
<dbReference type="EnsemblMetazoa" id="ASIC017375-RA">
    <property type="protein sequence ID" value="ASIC017375-PA"/>
    <property type="gene ID" value="ASIC017375"/>
</dbReference>
<dbReference type="AlphaFoldDB" id="A0A084WGC0"/>
<dbReference type="EMBL" id="ATLV01023519">
    <property type="status" value="NOT_ANNOTATED_CDS"/>
    <property type="molecule type" value="Genomic_DNA"/>
</dbReference>
<keyword evidence="4" id="KW-1185">Reference proteome</keyword>
<organism evidence="2">
    <name type="scientific">Anopheles sinensis</name>
    <name type="common">Mosquito</name>
    <dbReference type="NCBI Taxonomy" id="74873"/>
    <lineage>
        <taxon>Eukaryota</taxon>
        <taxon>Metazoa</taxon>
        <taxon>Ecdysozoa</taxon>
        <taxon>Arthropoda</taxon>
        <taxon>Hexapoda</taxon>
        <taxon>Insecta</taxon>
        <taxon>Pterygota</taxon>
        <taxon>Neoptera</taxon>
        <taxon>Endopterygota</taxon>
        <taxon>Diptera</taxon>
        <taxon>Nematocera</taxon>
        <taxon>Culicoidea</taxon>
        <taxon>Culicidae</taxon>
        <taxon>Anophelinae</taxon>
        <taxon>Anopheles</taxon>
    </lineage>
</organism>
<accession>A0A084WGC0</accession>
<dbReference type="Proteomes" id="UP000030765">
    <property type="component" value="Unassembled WGS sequence"/>
</dbReference>
<gene>
    <name evidence="2" type="ORF">ZHAS_00017375</name>
</gene>
<evidence type="ECO:0000313" key="2">
    <source>
        <dbReference type="EMBL" id="KFB49264.1"/>
    </source>
</evidence>
<proteinExistence type="predicted"/>
<reference evidence="3" key="2">
    <citation type="submission" date="2020-05" db="UniProtKB">
        <authorList>
            <consortium name="EnsemblMetazoa"/>
        </authorList>
    </citation>
    <scope>IDENTIFICATION</scope>
</reference>
<dbReference type="VEuPathDB" id="VectorBase:ASIC017375"/>
<evidence type="ECO:0000313" key="4">
    <source>
        <dbReference type="Proteomes" id="UP000030765"/>
    </source>
</evidence>
<protein>
    <submittedName>
        <fullName evidence="2 3">Uncharacterized protein</fullName>
    </submittedName>
</protein>
<sequence length="165" mass="18261">MRETTFPVERGANVDAATDGDGHSEALSSARRQFAAGLRMVMFDYFYLSPSFTVFPSRHRSLLSLSLPWIPHGGSRISSPGCCRRECFIASQIPSSRHCSSISGGQCHRFAPIVARCNHLARPGQNAEPRRENIRSRYIVSTRQEVIRSSFGSDATASYSGFRTS</sequence>